<comment type="similarity">
    <text evidence="4 27">Belongs to the aldehyde dehydrogenase family.</text>
</comment>
<dbReference type="Gene3D" id="1.10.510.10">
    <property type="entry name" value="Transferase(Phosphotransferase) domain 1"/>
    <property type="match status" value="1"/>
</dbReference>
<dbReference type="SUPFAM" id="SSF53720">
    <property type="entry name" value="ALDH-like"/>
    <property type="match status" value="1"/>
</dbReference>
<dbReference type="EC" id="1.2.1.3" evidence="19"/>
<reference evidence="30" key="1">
    <citation type="submission" date="2023-03" db="EMBL/GenBank/DDBJ databases">
        <authorList>
            <person name="Steffen K."/>
            <person name="Cardenas P."/>
        </authorList>
    </citation>
    <scope>NUCLEOTIDE SEQUENCE</scope>
</reference>
<evidence type="ECO:0000256" key="21">
    <source>
        <dbReference type="ARBA" id="ARBA00048679"/>
    </source>
</evidence>
<keyword evidence="17 27" id="KW-0560">Oxidoreductase</keyword>
<dbReference type="GO" id="GO:0046872">
    <property type="term" value="F:metal ion binding"/>
    <property type="evidence" value="ECO:0007669"/>
    <property type="project" value="UniProtKB-KW"/>
</dbReference>
<dbReference type="InterPro" id="IPR029510">
    <property type="entry name" value="Ald_DH_CS_GLU"/>
</dbReference>
<dbReference type="AlphaFoldDB" id="A0AA35QYG6"/>
<dbReference type="CDD" id="cd07130">
    <property type="entry name" value="ALDH_F7_AASADH"/>
    <property type="match status" value="1"/>
</dbReference>
<evidence type="ECO:0000256" key="26">
    <source>
        <dbReference type="PROSITE-ProRule" id="PRU10007"/>
    </source>
</evidence>
<evidence type="ECO:0000313" key="30">
    <source>
        <dbReference type="EMBL" id="CAI7996432.1"/>
    </source>
</evidence>
<evidence type="ECO:0000256" key="16">
    <source>
        <dbReference type="ARBA" id="ARBA00022842"/>
    </source>
</evidence>
<comment type="subcellular location">
    <subcellularLocation>
        <location evidence="2">Cytoplasm</location>
    </subcellularLocation>
</comment>
<feature type="domain" description="RIO kinase" evidence="29">
    <location>
        <begin position="65"/>
        <end position="293"/>
    </location>
</feature>
<accession>A0AA35QYG6</accession>
<keyword evidence="7" id="KW-0963">Cytoplasm</keyword>
<evidence type="ECO:0000256" key="27">
    <source>
        <dbReference type="RuleBase" id="RU003345"/>
    </source>
</evidence>
<comment type="catalytic activity">
    <reaction evidence="20">
        <text>L-threonyl-[protein] + ATP = O-phospho-L-threonyl-[protein] + ADP + H(+)</text>
        <dbReference type="Rhea" id="RHEA:46608"/>
        <dbReference type="Rhea" id="RHEA-COMP:11060"/>
        <dbReference type="Rhea" id="RHEA-COMP:11605"/>
        <dbReference type="ChEBI" id="CHEBI:15378"/>
        <dbReference type="ChEBI" id="CHEBI:30013"/>
        <dbReference type="ChEBI" id="CHEBI:30616"/>
        <dbReference type="ChEBI" id="CHEBI:61977"/>
        <dbReference type="ChEBI" id="CHEBI:456216"/>
        <dbReference type="EC" id="2.7.11.1"/>
    </reaction>
</comment>
<comment type="similarity">
    <text evidence="3">Belongs to the protein kinase superfamily. RIO-type Ser/Thr kinase family.</text>
</comment>
<dbReference type="InterPro" id="IPR011009">
    <property type="entry name" value="Kinase-like_dom_sf"/>
</dbReference>
<dbReference type="SMART" id="SM00090">
    <property type="entry name" value="RIO"/>
    <property type="match status" value="1"/>
</dbReference>
<keyword evidence="16" id="KW-0460">Magnesium</keyword>
<evidence type="ECO:0000256" key="23">
    <source>
        <dbReference type="ARBA" id="ARBA00068353"/>
    </source>
</evidence>
<feature type="region of interest" description="Disordered" evidence="28">
    <location>
        <begin position="317"/>
        <end position="375"/>
    </location>
</feature>
<comment type="subunit">
    <text evidence="22">Associated with late 40S pre-ribosomal particles. Interacts with PLK1 (via its N-terminus).</text>
</comment>
<keyword evidence="31" id="KW-1185">Reference proteome</keyword>
<dbReference type="Pfam" id="PF01163">
    <property type="entry name" value="RIO1"/>
    <property type="match status" value="1"/>
</dbReference>
<keyword evidence="9" id="KW-0723">Serine/threonine-protein kinase</keyword>
<dbReference type="GO" id="GO:0004674">
    <property type="term" value="F:protein serine/threonine kinase activity"/>
    <property type="evidence" value="ECO:0007669"/>
    <property type="project" value="UniProtKB-KW"/>
</dbReference>
<dbReference type="InterPro" id="IPR036388">
    <property type="entry name" value="WH-like_DNA-bd_sf"/>
</dbReference>
<organism evidence="30 31">
    <name type="scientific">Geodia barretti</name>
    <name type="common">Barrett's horny sponge</name>
    <dbReference type="NCBI Taxonomy" id="519541"/>
    <lineage>
        <taxon>Eukaryota</taxon>
        <taxon>Metazoa</taxon>
        <taxon>Porifera</taxon>
        <taxon>Demospongiae</taxon>
        <taxon>Heteroscleromorpha</taxon>
        <taxon>Tetractinellida</taxon>
        <taxon>Astrophorina</taxon>
        <taxon>Geodiidae</taxon>
        <taxon>Geodia</taxon>
    </lineage>
</organism>
<dbReference type="GO" id="GO:0004029">
    <property type="term" value="F:aldehyde dehydrogenase (NAD+) activity"/>
    <property type="evidence" value="ECO:0007669"/>
    <property type="project" value="UniProtKB-EC"/>
</dbReference>
<dbReference type="FunFam" id="3.30.200.20:FF:000052">
    <property type="entry name" value="Serine/threonine-protein kinase RIO2"/>
    <property type="match status" value="1"/>
</dbReference>
<evidence type="ECO:0000256" key="9">
    <source>
        <dbReference type="ARBA" id="ARBA00022527"/>
    </source>
</evidence>
<evidence type="ECO:0000259" key="29">
    <source>
        <dbReference type="SMART" id="SM00090"/>
    </source>
</evidence>
<dbReference type="Pfam" id="PF00171">
    <property type="entry name" value="Aldedh"/>
    <property type="match status" value="2"/>
</dbReference>
<dbReference type="InterPro" id="IPR015285">
    <property type="entry name" value="RIO2_wHTH_N"/>
</dbReference>
<evidence type="ECO:0000313" key="31">
    <source>
        <dbReference type="Proteomes" id="UP001174909"/>
    </source>
</evidence>
<dbReference type="InterPro" id="IPR030484">
    <property type="entry name" value="Rio2"/>
</dbReference>
<evidence type="ECO:0000256" key="28">
    <source>
        <dbReference type="SAM" id="MobiDB-lite"/>
    </source>
</evidence>
<gene>
    <name evidence="30" type="ORF">GBAR_LOCUS1869</name>
</gene>
<evidence type="ECO:0000256" key="13">
    <source>
        <dbReference type="ARBA" id="ARBA00022741"/>
    </source>
</evidence>
<dbReference type="InterPro" id="IPR015590">
    <property type="entry name" value="Aldehyde_DH_dom"/>
</dbReference>
<dbReference type="FunFam" id="1.10.10.10:FF:000053">
    <property type="entry name" value="Serine/threonine-protein kinase RIO2"/>
    <property type="match status" value="1"/>
</dbReference>
<dbReference type="InterPro" id="IPR044638">
    <property type="entry name" value="ALDH7A1-like"/>
</dbReference>
<evidence type="ECO:0000256" key="6">
    <source>
        <dbReference type="ARBA" id="ARBA00012513"/>
    </source>
</evidence>
<evidence type="ECO:0000256" key="7">
    <source>
        <dbReference type="ARBA" id="ARBA00022490"/>
    </source>
</evidence>
<dbReference type="FunFam" id="3.40.309.10:FF:000018">
    <property type="entry name" value="Alpha-aminoadipic semialdehyde dehydrogenase"/>
    <property type="match status" value="1"/>
</dbReference>
<keyword evidence="8" id="KW-0690">Ribosome biogenesis</keyword>
<protein>
    <recommendedName>
        <fullName evidence="23">Serine/threonine-protein kinase RIO2</fullName>
        <ecNumber evidence="19">1.2.1.3</ecNumber>
        <ecNumber evidence="6">2.7.11.1</ecNumber>
    </recommendedName>
    <alternativeName>
        <fullName evidence="25">RIO kinase 2</fullName>
    </alternativeName>
    <alternativeName>
        <fullName evidence="24">Serine/threonine-protein kinase rio2</fullName>
    </alternativeName>
</protein>
<dbReference type="Proteomes" id="UP001174909">
    <property type="component" value="Unassembled WGS sequence"/>
</dbReference>
<evidence type="ECO:0000256" key="14">
    <source>
        <dbReference type="ARBA" id="ARBA00022777"/>
    </source>
</evidence>
<evidence type="ECO:0000256" key="17">
    <source>
        <dbReference type="ARBA" id="ARBA00023002"/>
    </source>
</evidence>
<dbReference type="PROSITE" id="PS00687">
    <property type="entry name" value="ALDEHYDE_DEHYDR_GLU"/>
    <property type="match status" value="1"/>
</dbReference>
<dbReference type="SUPFAM" id="SSF56112">
    <property type="entry name" value="Protein kinase-like (PK-like)"/>
    <property type="match status" value="1"/>
</dbReference>
<dbReference type="GO" id="GO:0042254">
    <property type="term" value="P:ribosome biogenesis"/>
    <property type="evidence" value="ECO:0007669"/>
    <property type="project" value="UniProtKB-KW"/>
</dbReference>
<dbReference type="InterPro" id="IPR036390">
    <property type="entry name" value="WH_DNA-bd_sf"/>
</dbReference>
<dbReference type="InterPro" id="IPR000687">
    <property type="entry name" value="RIO_kinase"/>
</dbReference>
<dbReference type="CDD" id="cd05144">
    <property type="entry name" value="RIO2_C"/>
    <property type="match status" value="1"/>
</dbReference>
<keyword evidence="18" id="KW-0520">NAD</keyword>
<feature type="active site" evidence="26">
    <location>
        <position position="700"/>
    </location>
</feature>
<dbReference type="InterPro" id="IPR016163">
    <property type="entry name" value="Ald_DH_C"/>
</dbReference>
<dbReference type="PANTHER" id="PTHR43521">
    <property type="entry name" value="ALPHA-AMINOADIPIC SEMIALDEHYDE DEHYDROGENASE"/>
    <property type="match status" value="1"/>
</dbReference>
<evidence type="ECO:0000256" key="4">
    <source>
        <dbReference type="ARBA" id="ARBA00009986"/>
    </source>
</evidence>
<dbReference type="InterPro" id="IPR018934">
    <property type="entry name" value="RIO_dom"/>
</dbReference>
<dbReference type="SUPFAM" id="SSF46785">
    <property type="entry name" value="Winged helix' DNA-binding domain"/>
    <property type="match status" value="1"/>
</dbReference>
<evidence type="ECO:0000256" key="18">
    <source>
        <dbReference type="ARBA" id="ARBA00023027"/>
    </source>
</evidence>
<dbReference type="InterPro" id="IPR016162">
    <property type="entry name" value="Ald_DH_N"/>
</dbReference>
<dbReference type="GO" id="GO:0005737">
    <property type="term" value="C:cytoplasm"/>
    <property type="evidence" value="ECO:0007669"/>
    <property type="project" value="UniProtKB-SubCell"/>
</dbReference>
<comment type="subunit">
    <text evidence="5">Homotetramer.</text>
</comment>
<dbReference type="PANTHER" id="PTHR43521:SF1">
    <property type="entry name" value="ALPHA-AMINOADIPIC SEMIALDEHYDE DEHYDROGENASE"/>
    <property type="match status" value="1"/>
</dbReference>
<feature type="compositionally biased region" description="Acidic residues" evidence="28">
    <location>
        <begin position="323"/>
        <end position="341"/>
    </location>
</feature>
<evidence type="ECO:0000256" key="8">
    <source>
        <dbReference type="ARBA" id="ARBA00022517"/>
    </source>
</evidence>
<evidence type="ECO:0000256" key="24">
    <source>
        <dbReference type="ARBA" id="ARBA00068837"/>
    </source>
</evidence>
<evidence type="ECO:0000256" key="12">
    <source>
        <dbReference type="ARBA" id="ARBA00022723"/>
    </source>
</evidence>
<evidence type="ECO:0000256" key="22">
    <source>
        <dbReference type="ARBA" id="ARBA00064676"/>
    </source>
</evidence>
<dbReference type="Gene3D" id="3.40.605.10">
    <property type="entry name" value="Aldehyde Dehydrogenase, Chain A, domain 1"/>
    <property type="match status" value="2"/>
</dbReference>
<keyword evidence="13" id="KW-0547">Nucleotide-binding</keyword>
<feature type="compositionally biased region" description="Acidic residues" evidence="28">
    <location>
        <begin position="351"/>
        <end position="365"/>
    </location>
</feature>
<name>A0AA35QYG6_GEOBA</name>
<keyword evidence="12" id="KW-0479">Metal-binding</keyword>
<dbReference type="FunFam" id="1.10.510.10:FF:000307">
    <property type="entry name" value="Serine/threonine-protein kinase RIO2"/>
    <property type="match status" value="1"/>
</dbReference>
<comment type="caution">
    <text evidence="30">The sequence shown here is derived from an EMBL/GenBank/DDBJ whole genome shotgun (WGS) entry which is preliminary data.</text>
</comment>
<dbReference type="Gene3D" id="3.40.309.10">
    <property type="entry name" value="Aldehyde Dehydrogenase, Chain A, domain 2"/>
    <property type="match status" value="1"/>
</dbReference>
<dbReference type="Gene3D" id="1.10.10.10">
    <property type="entry name" value="Winged helix-like DNA-binding domain superfamily/Winged helix DNA-binding domain"/>
    <property type="match status" value="1"/>
</dbReference>
<evidence type="ECO:0000256" key="10">
    <source>
        <dbReference type="ARBA" id="ARBA00022553"/>
    </source>
</evidence>
<evidence type="ECO:0000256" key="15">
    <source>
        <dbReference type="ARBA" id="ARBA00022840"/>
    </source>
</evidence>
<evidence type="ECO:0000256" key="1">
    <source>
        <dbReference type="ARBA" id="ARBA00001946"/>
    </source>
</evidence>
<sequence>MGKLNVTLLRYLSREDFRVLTAVEMGMKNHEVVPGSLISSIAGVKPGECLKILRNLAKHRLVCYEHKKSCGYRLTFLGYDYLALKALANRDVLYSIGSMIGVGKESDVYVVANASGKLFALKVHRLGRTSFRKLKEKRDYHRHRHATSWIYLSRLAAMKEFAYMKALHDRSFPVPVPIDFNRHCVVMELVDGFPLNNIQTVGDVPTLYSSLMDIVVRLATHGLIHCDYNQFNILVNERGKPTLIDFPQMVSTSHLNAQSYFDRDVTCIRDYFKRKFGYESELYPTFDDIRVTENVDTEVSASGFTREMEDTLLEEVTGCVESESGEEGEDEEGEEREEGEVCDYATGESEEKGEDENLSGSEKEEDVEKSAEFSKVQRNKSQKSLQLTLVMVPVRVQSQVLTPLLRQLAISMGTERRCPDTLVHEWGSAMLLRCAFSLFHQQSSRVVLVRAMSGAKSYSSSELLINDGKYSWLRNLGLQEQNPGVYDGTWHANGPTVTSFCPSNGKPIAHIQEGSVEDYRQVVQKAHEAWKTWREVPGPKRGEVVRQIGQALRDNLDDLGRLVSLEVGKIYPEGVGEVQEYVDICDYAVGLSRMLGGSIMPSERPGHALMEQWNPLGLVGIITAFNFPVAPFGWNHAIAMVCGNCTLWKGAPSTPLSSIAVSKIVGRVLEANDMPAAVCTNVGQKVGVMVQERFGKKILELGGNNAIVVAADADIDMVVRSTLFAAVGTAGQRCTTARRLIVHESVHDKVVERLKKAYSQVKIGDPLEEGTLYGPLHSEAAVEGYDNAISEIKSQNGTIVYGGKRIDRPGHYVEPTLVTGLAHDSPIVQRETFAPILYVVKFTGGIDEAIAWNNEVEQGLTSSIFTASLENVFRWLGPAGSDCGIVNVNIPTSGAEIGGAFGGEKATGGGRESGSDAWKQYMRRSTCTINYSKELPLAQGIKFE</sequence>
<dbReference type="EC" id="2.7.11.1" evidence="6"/>
<keyword evidence="11" id="KW-0808">Transferase</keyword>
<proteinExistence type="inferred from homology"/>
<evidence type="ECO:0000256" key="11">
    <source>
        <dbReference type="ARBA" id="ARBA00022679"/>
    </source>
</evidence>
<evidence type="ECO:0000256" key="5">
    <source>
        <dbReference type="ARBA" id="ARBA00011881"/>
    </source>
</evidence>
<dbReference type="GO" id="GO:0005524">
    <property type="term" value="F:ATP binding"/>
    <property type="evidence" value="ECO:0007669"/>
    <property type="project" value="UniProtKB-KW"/>
</dbReference>
<keyword evidence="15" id="KW-0067">ATP-binding</keyword>
<dbReference type="EMBL" id="CASHTH010000268">
    <property type="protein sequence ID" value="CAI7996432.1"/>
    <property type="molecule type" value="Genomic_DNA"/>
</dbReference>
<evidence type="ECO:0000256" key="2">
    <source>
        <dbReference type="ARBA" id="ARBA00004496"/>
    </source>
</evidence>
<evidence type="ECO:0000256" key="25">
    <source>
        <dbReference type="ARBA" id="ARBA00076005"/>
    </source>
</evidence>
<keyword evidence="10" id="KW-0597">Phosphoprotein</keyword>
<evidence type="ECO:0000256" key="3">
    <source>
        <dbReference type="ARBA" id="ARBA00009196"/>
    </source>
</evidence>
<comment type="cofactor">
    <cofactor evidence="1">
        <name>Mg(2+)</name>
        <dbReference type="ChEBI" id="CHEBI:18420"/>
    </cofactor>
</comment>
<dbReference type="Gene3D" id="3.30.200.20">
    <property type="entry name" value="Phosphorylase Kinase, domain 1"/>
    <property type="match status" value="1"/>
</dbReference>
<comment type="catalytic activity">
    <reaction evidence="21">
        <text>L-seryl-[protein] + ATP = O-phospho-L-seryl-[protein] + ADP + H(+)</text>
        <dbReference type="Rhea" id="RHEA:17989"/>
        <dbReference type="Rhea" id="RHEA-COMP:9863"/>
        <dbReference type="Rhea" id="RHEA-COMP:11604"/>
        <dbReference type="ChEBI" id="CHEBI:15378"/>
        <dbReference type="ChEBI" id="CHEBI:29999"/>
        <dbReference type="ChEBI" id="CHEBI:30616"/>
        <dbReference type="ChEBI" id="CHEBI:83421"/>
        <dbReference type="ChEBI" id="CHEBI:456216"/>
        <dbReference type="EC" id="2.7.11.1"/>
    </reaction>
</comment>
<keyword evidence="14" id="KW-0418">Kinase</keyword>
<evidence type="ECO:0000256" key="19">
    <source>
        <dbReference type="ARBA" id="ARBA00024226"/>
    </source>
</evidence>
<dbReference type="InterPro" id="IPR016161">
    <property type="entry name" value="Ald_DH/histidinol_DH"/>
</dbReference>
<dbReference type="Pfam" id="PF09202">
    <property type="entry name" value="Rio2_N"/>
    <property type="match status" value="1"/>
</dbReference>
<evidence type="ECO:0000256" key="20">
    <source>
        <dbReference type="ARBA" id="ARBA00047899"/>
    </source>
</evidence>